<dbReference type="RefSeq" id="WP_012473099.1">
    <property type="nucleotide sequence ID" value="NC_010830.1"/>
</dbReference>
<keyword evidence="2 3" id="KW-0143">Chaperone</keyword>
<dbReference type="CDD" id="cd00446">
    <property type="entry name" value="GrpE"/>
    <property type="match status" value="1"/>
</dbReference>
<dbReference type="Gene3D" id="3.90.20.20">
    <property type="match status" value="1"/>
</dbReference>
<keyword evidence="3" id="KW-0963">Cytoplasm</keyword>
<dbReference type="STRING" id="452471.Aasi_0978"/>
<keyword evidence="3 4" id="KW-0346">Stress response</keyword>
<evidence type="ECO:0000256" key="3">
    <source>
        <dbReference type="HAMAP-Rule" id="MF_01151"/>
    </source>
</evidence>
<dbReference type="Proteomes" id="UP000001227">
    <property type="component" value="Chromosome"/>
</dbReference>
<dbReference type="Pfam" id="PF01025">
    <property type="entry name" value="GrpE"/>
    <property type="match status" value="1"/>
</dbReference>
<dbReference type="GO" id="GO:0006457">
    <property type="term" value="P:protein folding"/>
    <property type="evidence" value="ECO:0007669"/>
    <property type="project" value="InterPro"/>
</dbReference>
<feature type="compositionally biased region" description="Polar residues" evidence="6">
    <location>
        <begin position="7"/>
        <end position="18"/>
    </location>
</feature>
<dbReference type="GO" id="GO:0005737">
    <property type="term" value="C:cytoplasm"/>
    <property type="evidence" value="ECO:0007669"/>
    <property type="project" value="UniProtKB-SubCell"/>
</dbReference>
<dbReference type="PANTHER" id="PTHR21237">
    <property type="entry name" value="GRPE PROTEIN"/>
    <property type="match status" value="1"/>
</dbReference>
<evidence type="ECO:0000256" key="1">
    <source>
        <dbReference type="ARBA" id="ARBA00009054"/>
    </source>
</evidence>
<organism evidence="7 8">
    <name type="scientific">Amoebophilus asiaticus (strain 5a2)</name>
    <dbReference type="NCBI Taxonomy" id="452471"/>
    <lineage>
        <taxon>Bacteria</taxon>
        <taxon>Pseudomonadati</taxon>
        <taxon>Bacteroidota</taxon>
        <taxon>Cytophagia</taxon>
        <taxon>Cytophagales</taxon>
        <taxon>Amoebophilaceae</taxon>
        <taxon>Candidatus Amoebophilus</taxon>
    </lineage>
</organism>
<comment type="similarity">
    <text evidence="1 3 5">Belongs to the GrpE family.</text>
</comment>
<dbReference type="GO" id="GO:0051087">
    <property type="term" value="F:protein-folding chaperone binding"/>
    <property type="evidence" value="ECO:0007669"/>
    <property type="project" value="InterPro"/>
</dbReference>
<protein>
    <recommendedName>
        <fullName evidence="3 4">Protein GrpE</fullName>
    </recommendedName>
    <alternativeName>
        <fullName evidence="3">HSP-70 cofactor</fullName>
    </alternativeName>
</protein>
<feature type="region of interest" description="Disordered" evidence="6">
    <location>
        <begin position="1"/>
        <end position="50"/>
    </location>
</feature>
<dbReference type="OrthoDB" id="9812586at2"/>
<dbReference type="PROSITE" id="PS01071">
    <property type="entry name" value="GRPE"/>
    <property type="match status" value="1"/>
</dbReference>
<comment type="function">
    <text evidence="3 4">Participates actively in the response to hyperosmotic and heat shock by preventing the aggregation of stress-denatured proteins, in association with DnaK and GrpE. It is the nucleotide exchange factor for DnaK and may function as a thermosensor. Unfolded proteins bind initially to DnaJ; upon interaction with the DnaJ-bound protein, DnaK hydrolyzes its bound ATP, resulting in the formation of a stable complex. GrpE releases ADP from DnaK; ATP binding to DnaK triggers the release of the substrate protein, thus completing the reaction cycle. Several rounds of ATP-dependent interactions between DnaJ, DnaK and GrpE are required for fully efficient folding.</text>
</comment>
<evidence type="ECO:0000313" key="7">
    <source>
        <dbReference type="EMBL" id="ACE06334.1"/>
    </source>
</evidence>
<dbReference type="GO" id="GO:0051082">
    <property type="term" value="F:unfolded protein binding"/>
    <property type="evidence" value="ECO:0007669"/>
    <property type="project" value="TreeGrafter"/>
</dbReference>
<comment type="subcellular location">
    <subcellularLocation>
        <location evidence="3">Cytoplasm</location>
    </subcellularLocation>
</comment>
<reference evidence="7 8" key="1">
    <citation type="journal article" date="2010" name="J. Bacteriol.">
        <title>The genome of the amoeba symbiont 'Candidatus Amoebophilus asiaticus' reveals common mechanisms for host cell interaction among amoeba-associated bacteria.</title>
        <authorList>
            <person name="Schmitz-Esser S."/>
            <person name="Tischler P."/>
            <person name="Arnold R."/>
            <person name="Montanaro J."/>
            <person name="Wagner M."/>
            <person name="Rattei T."/>
            <person name="Horn M."/>
        </authorList>
    </citation>
    <scope>NUCLEOTIDE SEQUENCE [LARGE SCALE GENOMIC DNA]</scope>
    <source>
        <strain evidence="7 8">5a2</strain>
    </source>
</reference>
<evidence type="ECO:0000256" key="2">
    <source>
        <dbReference type="ARBA" id="ARBA00023186"/>
    </source>
</evidence>
<gene>
    <name evidence="3" type="primary">grpE</name>
    <name evidence="7" type="ordered locus">Aasi_0978</name>
</gene>
<dbReference type="InterPro" id="IPR013805">
    <property type="entry name" value="GrpE_CC"/>
</dbReference>
<comment type="subunit">
    <text evidence="3">Homodimer.</text>
</comment>
<dbReference type="SUPFAM" id="SSF58014">
    <property type="entry name" value="Coiled-coil domain of nucleotide exchange factor GrpE"/>
    <property type="match status" value="1"/>
</dbReference>
<dbReference type="Gene3D" id="2.30.22.10">
    <property type="entry name" value="Head domain of nucleotide exchange factor GrpE"/>
    <property type="match status" value="1"/>
</dbReference>
<dbReference type="PANTHER" id="PTHR21237:SF23">
    <property type="entry name" value="GRPE PROTEIN HOMOLOG, MITOCHONDRIAL"/>
    <property type="match status" value="1"/>
</dbReference>
<dbReference type="EMBL" id="CP001102">
    <property type="protein sequence ID" value="ACE06334.1"/>
    <property type="molecule type" value="Genomic_DNA"/>
</dbReference>
<sequence length="205" mass="22917">MKEHQNTDNANRAKVQQSDPEDNSAKQAPNAEASTTGIPPNSEEKQVETLGSLKQTLDKAQQELAIANDKYIRLYAEFENFRKRTNQEKLSLIETAGEKILQQVFPVIDDFERGLTALQQENVSVQAVEEGVKLIHDKLLHILEQAGVQPMQLEKGSPFDAELQEAITKTPVTDASLHGKVVEIIEKGYLLKNKVLRYAKVIIGE</sequence>
<dbReference type="SUPFAM" id="SSF51064">
    <property type="entry name" value="Head domain of nucleotide exchange factor GrpE"/>
    <property type="match status" value="1"/>
</dbReference>
<evidence type="ECO:0000256" key="4">
    <source>
        <dbReference type="RuleBase" id="RU000639"/>
    </source>
</evidence>
<evidence type="ECO:0000256" key="5">
    <source>
        <dbReference type="RuleBase" id="RU004478"/>
    </source>
</evidence>
<dbReference type="AlphaFoldDB" id="B3ESY2"/>
<dbReference type="KEGG" id="aas:Aasi_0978"/>
<proteinExistence type="inferred from homology"/>
<dbReference type="PRINTS" id="PR00773">
    <property type="entry name" value="GRPEPROTEIN"/>
</dbReference>
<evidence type="ECO:0000256" key="6">
    <source>
        <dbReference type="SAM" id="MobiDB-lite"/>
    </source>
</evidence>
<dbReference type="HAMAP" id="MF_01151">
    <property type="entry name" value="GrpE"/>
    <property type="match status" value="1"/>
</dbReference>
<dbReference type="InterPro" id="IPR009012">
    <property type="entry name" value="GrpE_head"/>
</dbReference>
<dbReference type="HOGENOM" id="CLU_057217_5_2_10"/>
<accession>B3ESY2</accession>
<name>B3ESY2_AMOA5</name>
<dbReference type="eggNOG" id="COG0576">
    <property type="taxonomic scope" value="Bacteria"/>
</dbReference>
<dbReference type="InterPro" id="IPR000740">
    <property type="entry name" value="GrpE"/>
</dbReference>
<keyword evidence="8" id="KW-1185">Reference proteome</keyword>
<evidence type="ECO:0000313" key="8">
    <source>
        <dbReference type="Proteomes" id="UP000001227"/>
    </source>
</evidence>
<dbReference type="GO" id="GO:0042803">
    <property type="term" value="F:protein homodimerization activity"/>
    <property type="evidence" value="ECO:0007669"/>
    <property type="project" value="InterPro"/>
</dbReference>
<dbReference type="GO" id="GO:0000774">
    <property type="term" value="F:adenyl-nucleotide exchange factor activity"/>
    <property type="evidence" value="ECO:0007669"/>
    <property type="project" value="InterPro"/>
</dbReference>